<dbReference type="EMBL" id="CAKMUD010000105">
    <property type="protein sequence ID" value="CAH1601811.1"/>
    <property type="molecule type" value="Genomic_DNA"/>
</dbReference>
<dbReference type="AlphaFoldDB" id="A0AAU9QTL3"/>
<dbReference type="Proteomes" id="UP001295462">
    <property type="component" value="Unassembled WGS sequence"/>
</dbReference>
<proteinExistence type="predicted"/>
<evidence type="ECO:0000313" key="3">
    <source>
        <dbReference type="Proteomes" id="UP001295462"/>
    </source>
</evidence>
<comment type="caution">
    <text evidence="2">The sequence shown here is derived from an EMBL/GenBank/DDBJ whole genome shotgun (WGS) entry which is preliminary data.</text>
</comment>
<keyword evidence="1" id="KW-1133">Transmembrane helix</keyword>
<accession>A0AAU9QTL3</accession>
<keyword evidence="1" id="KW-0472">Membrane</keyword>
<gene>
    <name evidence="2" type="ORF">THF1A12_50229</name>
</gene>
<sequence length="109" mass="11997">MIGLIGYLVLATGISILLSLTVFKWTRDCKRGGFVSELVLSASKSPLSLGLASLFIQVVYYFADWPVTSETETLFFFGQYLTLLGGVFSGAALVMHKMGYFQLNDAVKR</sequence>
<feature type="transmembrane region" description="Helical" evidence="1">
    <location>
        <begin position="6"/>
        <end position="25"/>
    </location>
</feature>
<keyword evidence="1" id="KW-0812">Transmembrane</keyword>
<feature type="transmembrane region" description="Helical" evidence="1">
    <location>
        <begin position="75"/>
        <end position="95"/>
    </location>
</feature>
<evidence type="ECO:0000256" key="1">
    <source>
        <dbReference type="SAM" id="Phobius"/>
    </source>
</evidence>
<organism evidence="2 3">
    <name type="scientific">Vibrio jasicida</name>
    <dbReference type="NCBI Taxonomy" id="766224"/>
    <lineage>
        <taxon>Bacteria</taxon>
        <taxon>Pseudomonadati</taxon>
        <taxon>Pseudomonadota</taxon>
        <taxon>Gammaproteobacteria</taxon>
        <taxon>Vibrionales</taxon>
        <taxon>Vibrionaceae</taxon>
        <taxon>Vibrio</taxon>
    </lineage>
</organism>
<dbReference type="RefSeq" id="WP_409589823.1">
    <property type="nucleotide sequence ID" value="NZ_CAKMTZ010000104.1"/>
</dbReference>
<evidence type="ECO:0000313" key="2">
    <source>
        <dbReference type="EMBL" id="CAH1601811.1"/>
    </source>
</evidence>
<reference evidence="2" key="1">
    <citation type="submission" date="2022-01" db="EMBL/GenBank/DDBJ databases">
        <authorList>
            <person name="Lagorce A."/>
        </authorList>
    </citation>
    <scope>NUCLEOTIDE SEQUENCE</scope>
    <source>
        <strain evidence="2">Th15_F1_A12</strain>
    </source>
</reference>
<name>A0AAU9QTL3_9VIBR</name>
<feature type="transmembrane region" description="Helical" evidence="1">
    <location>
        <begin position="46"/>
        <end position="63"/>
    </location>
</feature>
<protein>
    <submittedName>
        <fullName evidence="2">Uncharacterized protein</fullName>
    </submittedName>
</protein>